<evidence type="ECO:0000313" key="4">
    <source>
        <dbReference type="EMBL" id="MDN3568935.1"/>
    </source>
</evidence>
<evidence type="ECO:0000256" key="1">
    <source>
        <dbReference type="ARBA" id="ARBA00010634"/>
    </source>
</evidence>
<feature type="chain" id="PRO_5047059121" evidence="3">
    <location>
        <begin position="26"/>
        <end position="274"/>
    </location>
</feature>
<dbReference type="Proteomes" id="UP001529369">
    <property type="component" value="Unassembled WGS sequence"/>
</dbReference>
<protein>
    <submittedName>
        <fullName evidence="4">VacJ family lipoprotein</fullName>
    </submittedName>
</protein>
<proteinExistence type="inferred from homology"/>
<feature type="signal peptide" evidence="3">
    <location>
        <begin position="1"/>
        <end position="25"/>
    </location>
</feature>
<keyword evidence="2 3" id="KW-0732">Signal</keyword>
<comment type="similarity">
    <text evidence="1">Belongs to the MlaA family.</text>
</comment>
<evidence type="ECO:0000313" key="5">
    <source>
        <dbReference type="Proteomes" id="UP001529369"/>
    </source>
</evidence>
<dbReference type="PRINTS" id="PR01805">
    <property type="entry name" value="VACJLIPOPROT"/>
</dbReference>
<dbReference type="PROSITE" id="PS51257">
    <property type="entry name" value="PROKAR_LIPOPROTEIN"/>
    <property type="match status" value="1"/>
</dbReference>
<sequence length="274" mass="29444">MPRPITQRPITLLALLLATGLAACAQPGREARLASNSASRIASDAAGTAPPVVVQAPTDPSDPLEASNRRVLDFNLRLDDAVLRPVAVVYRDSLGNWTRTRIRNLLANLNEPTAAANSLLQGRPQEAATTALRFVFNSTAGLGGMFDLEQFGGPPRARRDFGETLHVWGLPDGPYLMVPVLGPSNPRELTGSIADGFMNPINYLIPVGANLGRGAVEGVDTRERNIETLDEIRTGSLDVYARLRSLWQQHRDAELGRTTAGAIDVLDDPGATPR</sequence>
<organism evidence="4 5">
    <name type="scientific">Paeniroseomonas aquatica</name>
    <dbReference type="NCBI Taxonomy" id="373043"/>
    <lineage>
        <taxon>Bacteria</taxon>
        <taxon>Pseudomonadati</taxon>
        <taxon>Pseudomonadota</taxon>
        <taxon>Alphaproteobacteria</taxon>
        <taxon>Acetobacterales</taxon>
        <taxon>Acetobacteraceae</taxon>
        <taxon>Paeniroseomonas</taxon>
    </lineage>
</organism>
<keyword evidence="4" id="KW-0449">Lipoprotein</keyword>
<reference evidence="5" key="1">
    <citation type="journal article" date="2019" name="Int. J. Syst. Evol. Microbiol.">
        <title>The Global Catalogue of Microorganisms (GCM) 10K type strain sequencing project: providing services to taxonomists for standard genome sequencing and annotation.</title>
        <authorList>
            <consortium name="The Broad Institute Genomics Platform"/>
            <consortium name="The Broad Institute Genome Sequencing Center for Infectious Disease"/>
            <person name="Wu L."/>
            <person name="Ma J."/>
        </authorList>
    </citation>
    <scope>NUCLEOTIDE SEQUENCE [LARGE SCALE GENOMIC DNA]</scope>
    <source>
        <strain evidence="5">CECT 7131</strain>
    </source>
</reference>
<dbReference type="RefSeq" id="WP_290321056.1">
    <property type="nucleotide sequence ID" value="NZ_JAUFPN010000312.1"/>
</dbReference>
<comment type="caution">
    <text evidence="4">The sequence shown here is derived from an EMBL/GenBank/DDBJ whole genome shotgun (WGS) entry which is preliminary data.</text>
</comment>
<dbReference type="PANTHER" id="PTHR30035">
    <property type="entry name" value="LIPOPROTEIN VACJ-RELATED"/>
    <property type="match status" value="1"/>
</dbReference>
<keyword evidence="5" id="KW-1185">Reference proteome</keyword>
<dbReference type="PANTHER" id="PTHR30035:SF3">
    <property type="entry name" value="INTERMEMBRANE PHOSPHOLIPID TRANSPORT SYSTEM LIPOPROTEIN MLAA"/>
    <property type="match status" value="1"/>
</dbReference>
<dbReference type="Pfam" id="PF04333">
    <property type="entry name" value="MlaA"/>
    <property type="match status" value="1"/>
</dbReference>
<gene>
    <name evidence="4" type="ORF">QWZ14_31540</name>
</gene>
<evidence type="ECO:0000256" key="3">
    <source>
        <dbReference type="SAM" id="SignalP"/>
    </source>
</evidence>
<dbReference type="EMBL" id="JAUFPN010000312">
    <property type="protein sequence ID" value="MDN3568935.1"/>
    <property type="molecule type" value="Genomic_DNA"/>
</dbReference>
<dbReference type="InterPro" id="IPR007428">
    <property type="entry name" value="MlaA"/>
</dbReference>
<name>A0ABT8AGR4_9PROT</name>
<evidence type="ECO:0000256" key="2">
    <source>
        <dbReference type="ARBA" id="ARBA00022729"/>
    </source>
</evidence>
<accession>A0ABT8AGR4</accession>